<comment type="caution">
    <text evidence="1">The sequence shown here is derived from an EMBL/GenBank/DDBJ whole genome shotgun (WGS) entry which is preliminary data.</text>
</comment>
<accession>A0ACB8QRX4</accession>
<protein>
    <submittedName>
        <fullName evidence="1">Uncharacterized protein</fullName>
    </submittedName>
</protein>
<dbReference type="Proteomes" id="UP000814128">
    <property type="component" value="Unassembled WGS sequence"/>
</dbReference>
<reference evidence="1" key="1">
    <citation type="submission" date="2021-02" db="EMBL/GenBank/DDBJ databases">
        <authorList>
            <consortium name="DOE Joint Genome Institute"/>
            <person name="Ahrendt S."/>
            <person name="Looney B.P."/>
            <person name="Miyauchi S."/>
            <person name="Morin E."/>
            <person name="Drula E."/>
            <person name="Courty P.E."/>
            <person name="Chicoki N."/>
            <person name="Fauchery L."/>
            <person name="Kohler A."/>
            <person name="Kuo A."/>
            <person name="Labutti K."/>
            <person name="Pangilinan J."/>
            <person name="Lipzen A."/>
            <person name="Riley R."/>
            <person name="Andreopoulos W."/>
            <person name="He G."/>
            <person name="Johnson J."/>
            <person name="Barry K.W."/>
            <person name="Grigoriev I.V."/>
            <person name="Nagy L."/>
            <person name="Hibbett D."/>
            <person name="Henrissat B."/>
            <person name="Matheny P.B."/>
            <person name="Labbe J."/>
            <person name="Martin F."/>
        </authorList>
    </citation>
    <scope>NUCLEOTIDE SEQUENCE</scope>
    <source>
        <strain evidence="1">EC-137</strain>
    </source>
</reference>
<reference evidence="1" key="2">
    <citation type="journal article" date="2022" name="New Phytol.">
        <title>Evolutionary transition to the ectomycorrhizal habit in the genomes of a hyperdiverse lineage of mushroom-forming fungi.</title>
        <authorList>
            <person name="Looney B."/>
            <person name="Miyauchi S."/>
            <person name="Morin E."/>
            <person name="Drula E."/>
            <person name="Courty P.E."/>
            <person name="Kohler A."/>
            <person name="Kuo A."/>
            <person name="LaButti K."/>
            <person name="Pangilinan J."/>
            <person name="Lipzen A."/>
            <person name="Riley R."/>
            <person name="Andreopoulos W."/>
            <person name="He G."/>
            <person name="Johnson J."/>
            <person name="Nolan M."/>
            <person name="Tritt A."/>
            <person name="Barry K.W."/>
            <person name="Grigoriev I.V."/>
            <person name="Nagy L.G."/>
            <person name="Hibbett D."/>
            <person name="Henrissat B."/>
            <person name="Matheny P.B."/>
            <person name="Labbe J."/>
            <person name="Martin F.M."/>
        </authorList>
    </citation>
    <scope>NUCLEOTIDE SEQUENCE</scope>
    <source>
        <strain evidence="1">EC-137</strain>
    </source>
</reference>
<organism evidence="1 2">
    <name type="scientific">Vararia minispora EC-137</name>
    <dbReference type="NCBI Taxonomy" id="1314806"/>
    <lineage>
        <taxon>Eukaryota</taxon>
        <taxon>Fungi</taxon>
        <taxon>Dikarya</taxon>
        <taxon>Basidiomycota</taxon>
        <taxon>Agaricomycotina</taxon>
        <taxon>Agaricomycetes</taxon>
        <taxon>Russulales</taxon>
        <taxon>Lachnocladiaceae</taxon>
        <taxon>Vararia</taxon>
    </lineage>
</organism>
<gene>
    <name evidence="1" type="ORF">K488DRAFT_69115</name>
</gene>
<evidence type="ECO:0000313" key="1">
    <source>
        <dbReference type="EMBL" id="KAI0034442.1"/>
    </source>
</evidence>
<sequence>MDWPPQSPSPTMSGQHQSPMFYMQQAPPTPSPISAYPQALRNAPLYLSRGYVSHMFGPSASRTFWASVLKVLPENIQPQANNTSSFWSIASHDLSAGPQNAGRLLDYNIGAEYVNGPVVPQRLWQPLYRRIREVLVDNSRLCMPIFFVMQDSGQVGLSLADALAKKHYLLLGHNHPVDLGGKVTTHIRILWRGYSEYKRQIQIQDQTRDRNPITLGRLVEHVSEDEYDVQWRVGPDGVKVEDVVLVGVLHTSAGTWQPILRLNRKLPNPPPQPLAPSVVAQTRYPTPIQHPSSASQASSPEQFGLPGTPSSQYTRAYPSTTQLQPGYGENYSSSQLYSAFPYT</sequence>
<name>A0ACB8QRX4_9AGAM</name>
<dbReference type="EMBL" id="MU273500">
    <property type="protein sequence ID" value="KAI0034442.1"/>
    <property type="molecule type" value="Genomic_DNA"/>
</dbReference>
<proteinExistence type="predicted"/>
<evidence type="ECO:0000313" key="2">
    <source>
        <dbReference type="Proteomes" id="UP000814128"/>
    </source>
</evidence>
<keyword evidence="2" id="KW-1185">Reference proteome</keyword>